<dbReference type="SUPFAM" id="SSF75005">
    <property type="entry name" value="Arabinanase/levansucrase/invertase"/>
    <property type="match status" value="1"/>
</dbReference>
<keyword evidence="1" id="KW-0732">Signal</keyword>
<dbReference type="InterPro" id="IPR023296">
    <property type="entry name" value="Glyco_hydro_beta-prop_sf"/>
</dbReference>
<gene>
    <name evidence="2" type="ORF">LECACI_7A009370</name>
</gene>
<dbReference type="SUPFAM" id="SSF49265">
    <property type="entry name" value="Fibronectin type III"/>
    <property type="match status" value="1"/>
</dbReference>
<feature type="signal peptide" evidence="1">
    <location>
        <begin position="1"/>
        <end position="19"/>
    </location>
</feature>
<dbReference type="PANTHER" id="PTHR22925:SF3">
    <property type="entry name" value="GLYCOSYL HYDROLASE FAMILY PROTEIN 43"/>
    <property type="match status" value="1"/>
</dbReference>
<dbReference type="Gene3D" id="2.115.10.20">
    <property type="entry name" value="Glycosyl hydrolase domain, family 43"/>
    <property type="match status" value="1"/>
</dbReference>
<evidence type="ECO:0000256" key="1">
    <source>
        <dbReference type="SAM" id="SignalP"/>
    </source>
</evidence>
<dbReference type="Gene3D" id="2.60.40.10">
    <property type="entry name" value="Immunoglobulins"/>
    <property type="match status" value="1"/>
</dbReference>
<dbReference type="InterPro" id="IPR008979">
    <property type="entry name" value="Galactose-bd-like_sf"/>
</dbReference>
<feature type="chain" id="PRO_5042619416" description="F5/8 type C domain-containing protein" evidence="1">
    <location>
        <begin position="20"/>
        <end position="558"/>
    </location>
</feature>
<dbReference type="AlphaFoldDB" id="A0AAI8Z854"/>
<evidence type="ECO:0000313" key="3">
    <source>
        <dbReference type="Proteomes" id="UP001296104"/>
    </source>
</evidence>
<dbReference type="CDD" id="cd18822">
    <property type="entry name" value="GH43_CtGH43-like"/>
    <property type="match status" value="1"/>
</dbReference>
<comment type="caution">
    <text evidence="2">The sequence shown here is derived from an EMBL/GenBank/DDBJ whole genome shotgun (WGS) entry which is preliminary data.</text>
</comment>
<name>A0AAI8Z854_9PEZI</name>
<organism evidence="2 3">
    <name type="scientific">Lecanosticta acicola</name>
    <dbReference type="NCBI Taxonomy" id="111012"/>
    <lineage>
        <taxon>Eukaryota</taxon>
        <taxon>Fungi</taxon>
        <taxon>Dikarya</taxon>
        <taxon>Ascomycota</taxon>
        <taxon>Pezizomycotina</taxon>
        <taxon>Dothideomycetes</taxon>
        <taxon>Dothideomycetidae</taxon>
        <taxon>Mycosphaerellales</taxon>
        <taxon>Mycosphaerellaceae</taxon>
        <taxon>Lecanosticta</taxon>
    </lineage>
</organism>
<proteinExistence type="predicted"/>
<protein>
    <recommendedName>
        <fullName evidence="4">F5/8 type C domain-containing protein</fullName>
    </recommendedName>
</protein>
<dbReference type="Pfam" id="PF22633">
    <property type="entry name" value="F5_F8_type_C_2"/>
    <property type="match status" value="1"/>
</dbReference>
<evidence type="ECO:0008006" key="4">
    <source>
        <dbReference type="Google" id="ProtNLM"/>
    </source>
</evidence>
<dbReference type="InterPro" id="IPR036116">
    <property type="entry name" value="FN3_sf"/>
</dbReference>
<dbReference type="Gene3D" id="2.60.120.260">
    <property type="entry name" value="Galactose-binding domain-like"/>
    <property type="match status" value="1"/>
</dbReference>
<dbReference type="SUPFAM" id="SSF49785">
    <property type="entry name" value="Galactose-binding domain-like"/>
    <property type="match status" value="1"/>
</dbReference>
<dbReference type="Proteomes" id="UP001296104">
    <property type="component" value="Unassembled WGS sequence"/>
</dbReference>
<sequence>MVKITILAILPALLQLATADFGLAGQLFQLSGAASVNNAKLSWALVSGASSYRVEQSIGTGAYTTLATVPGDNYDSYGLTVGSKYNFRVTALNGNSQVDQSSIASLTPFAPQGTYHTYDNTQASNRTIKSNLEANGVYYRYNYEKATNGSFGRLQEQTSSDGYTFSGDKTVLTGQVLCASANYSCKLERTEFLKNPTTGDFVLWAHFERSADYGLGEVAVAHATPGQSFTFDGAFRPLGDDSRDMAFFADGKDAYLVTATNTNTNNNIYSLTSNWTAIEKKLIQVNVNGHREAPAVIKSNGWFYLFTSRASGWLPSQPQYISAQSMAGPWGAPVNVANIATFSAQSGSVQQLESGQFEMSADRWSSNWPTKGGPTRQLTLPISLSAAGGYASYHFYRTVKYSDDISTAGQGIYGVQTGQILSNGKPSSSDAGTQNISLANDGIQQVPGSFFKPSKVPFWYQIDLQDSHAISQVDLTTNMVQGSETFYQFNVTGSTDGKTFVALADQSTNTSPGFVASFPTSTQKFRYVRINVNEIINNVNGKEADFASGVTEVTVYGS</sequence>
<evidence type="ECO:0000313" key="2">
    <source>
        <dbReference type="EMBL" id="CAK4034212.1"/>
    </source>
</evidence>
<dbReference type="InterPro" id="IPR013783">
    <property type="entry name" value="Ig-like_fold"/>
</dbReference>
<reference evidence="2" key="1">
    <citation type="submission" date="2023-11" db="EMBL/GenBank/DDBJ databases">
        <authorList>
            <person name="Alioto T."/>
            <person name="Alioto T."/>
            <person name="Gomez Garrido J."/>
        </authorList>
    </citation>
    <scope>NUCLEOTIDE SEQUENCE</scope>
</reference>
<dbReference type="PANTHER" id="PTHR22925">
    <property type="entry name" value="GLYCOSYL HYDROLASE 43 FAMILY MEMBER"/>
    <property type="match status" value="1"/>
</dbReference>
<accession>A0AAI8Z854</accession>
<dbReference type="EMBL" id="CAVMBE010000108">
    <property type="protein sequence ID" value="CAK4034212.1"/>
    <property type="molecule type" value="Genomic_DNA"/>
</dbReference>
<keyword evidence="3" id="KW-1185">Reference proteome</keyword>